<name>A0A4R1G7W6_9GAMM</name>
<accession>A0A4R1G7W6</accession>
<dbReference type="OrthoDB" id="6119942at2"/>
<evidence type="ECO:0000313" key="1">
    <source>
        <dbReference type="EMBL" id="TCK02673.1"/>
    </source>
</evidence>
<comment type="caution">
    <text evidence="1">The sequence shown here is derived from an EMBL/GenBank/DDBJ whole genome shotgun (WGS) entry which is preliminary data.</text>
</comment>
<dbReference type="Proteomes" id="UP000294546">
    <property type="component" value="Unassembled WGS sequence"/>
</dbReference>
<organism evidence="1 2">
    <name type="scientific">Marinobacterium mangrovicola</name>
    <dbReference type="NCBI Taxonomy" id="1476959"/>
    <lineage>
        <taxon>Bacteria</taxon>
        <taxon>Pseudomonadati</taxon>
        <taxon>Pseudomonadota</taxon>
        <taxon>Gammaproteobacteria</taxon>
        <taxon>Oceanospirillales</taxon>
        <taxon>Oceanospirillaceae</taxon>
        <taxon>Marinobacterium</taxon>
    </lineage>
</organism>
<sequence>MIPFIRTILTTTGISVAAFYGLSALIDGIAPSPYGNTTTAEADDPEPDPEFSQQIERLMDGADPSDIFEPTAAGSPPVQGCLYGWIEMPDEQESGLDGLFYVARRSDNLTYILPLPGNHNYLVQHPFQSVTANRLENIPATIKTALQEDLQRLSQCQQRNYFFSAINDISP</sequence>
<dbReference type="EMBL" id="SMFU01000014">
    <property type="protein sequence ID" value="TCK02673.1"/>
    <property type="molecule type" value="Genomic_DNA"/>
</dbReference>
<proteinExistence type="predicted"/>
<keyword evidence="2" id="KW-1185">Reference proteome</keyword>
<dbReference type="RefSeq" id="WP_132297815.1">
    <property type="nucleotide sequence ID" value="NZ_SMFU01000014.1"/>
</dbReference>
<reference evidence="1 2" key="1">
    <citation type="submission" date="2019-03" db="EMBL/GenBank/DDBJ databases">
        <title>Genomic Encyclopedia of Archaeal and Bacterial Type Strains, Phase II (KMG-II): from individual species to whole genera.</title>
        <authorList>
            <person name="Goeker M."/>
        </authorList>
    </citation>
    <scope>NUCLEOTIDE SEQUENCE [LARGE SCALE GENOMIC DNA]</scope>
    <source>
        <strain evidence="1 2">DSM 27697</strain>
    </source>
</reference>
<protein>
    <submittedName>
        <fullName evidence="1">Uncharacterized protein</fullName>
    </submittedName>
</protein>
<dbReference type="AlphaFoldDB" id="A0A4R1G7W6"/>
<evidence type="ECO:0000313" key="2">
    <source>
        <dbReference type="Proteomes" id="UP000294546"/>
    </source>
</evidence>
<gene>
    <name evidence="1" type="ORF">CLV83_4370</name>
</gene>